<comment type="caution">
    <text evidence="2">The sequence shown here is derived from an EMBL/GenBank/DDBJ whole genome shotgun (WGS) entry which is preliminary data.</text>
</comment>
<reference evidence="2 3" key="1">
    <citation type="submission" date="2019-01" db="EMBL/GenBank/DDBJ databases">
        <authorList>
            <person name="Deng T."/>
        </authorList>
    </citation>
    <scope>NUCLEOTIDE SEQUENCE [LARGE SCALE GENOMIC DNA]</scope>
    <source>
        <strain evidence="2 3">F8825</strain>
    </source>
</reference>
<evidence type="ECO:0000313" key="2">
    <source>
        <dbReference type="EMBL" id="RYC15303.1"/>
    </source>
</evidence>
<accession>A0A4Q2T8T4</accession>
<dbReference type="InterPro" id="IPR000944">
    <property type="entry name" value="Tscrpt_reg_Rrf2"/>
</dbReference>
<name>A0A4Q2T8T4_9HYPH</name>
<dbReference type="Gene3D" id="1.10.10.10">
    <property type="entry name" value="Winged helix-like DNA-binding domain superfamily/Winged helix DNA-binding domain"/>
    <property type="match status" value="1"/>
</dbReference>
<dbReference type="PANTHER" id="PTHR33221">
    <property type="entry name" value="WINGED HELIX-TURN-HELIX TRANSCRIPTIONAL REGULATOR, RRF2 FAMILY"/>
    <property type="match status" value="1"/>
</dbReference>
<dbReference type="GO" id="GO:0003677">
    <property type="term" value="F:DNA binding"/>
    <property type="evidence" value="ECO:0007669"/>
    <property type="project" value="UniProtKB-KW"/>
</dbReference>
<dbReference type="Pfam" id="PF02082">
    <property type="entry name" value="Rrf2"/>
    <property type="match status" value="1"/>
</dbReference>
<dbReference type="SUPFAM" id="SSF46785">
    <property type="entry name" value="Winged helix' DNA-binding domain"/>
    <property type="match status" value="1"/>
</dbReference>
<dbReference type="EMBL" id="SDVB01000196">
    <property type="protein sequence ID" value="RYC15303.1"/>
    <property type="molecule type" value="Genomic_DNA"/>
</dbReference>
<evidence type="ECO:0000256" key="1">
    <source>
        <dbReference type="ARBA" id="ARBA00023125"/>
    </source>
</evidence>
<protein>
    <submittedName>
        <fullName evidence="2">Rrf2 family transcriptional regulator</fullName>
    </submittedName>
</protein>
<dbReference type="InterPro" id="IPR036390">
    <property type="entry name" value="WH_DNA-bd_sf"/>
</dbReference>
<dbReference type="PANTHER" id="PTHR33221:SF4">
    <property type="entry name" value="HTH-TYPE TRANSCRIPTIONAL REPRESSOR NSRR"/>
    <property type="match status" value="1"/>
</dbReference>
<dbReference type="OrthoDB" id="9802344at2"/>
<dbReference type="InterPro" id="IPR036388">
    <property type="entry name" value="WH-like_DNA-bd_sf"/>
</dbReference>
<dbReference type="GO" id="GO:0003700">
    <property type="term" value="F:DNA-binding transcription factor activity"/>
    <property type="evidence" value="ECO:0007669"/>
    <property type="project" value="TreeGrafter"/>
</dbReference>
<sequence length="142" mass="15669">MQLTTFSDYSMRLMMMAAAHPERLVTIEETAKAYDISRAHLMKVANLLTRQGFLEAVRGRTGGLRLARPPEEIRLGALVRVTETDFAIVECFAAGNKCRITAPCRLKGVLGEALEAFLAVLDRYTLADLALRPEDFGIVQAA</sequence>
<organism evidence="2 3">
    <name type="scientific">Ciceribacter ferrooxidans</name>
    <dbReference type="NCBI Taxonomy" id="2509717"/>
    <lineage>
        <taxon>Bacteria</taxon>
        <taxon>Pseudomonadati</taxon>
        <taxon>Pseudomonadota</taxon>
        <taxon>Alphaproteobacteria</taxon>
        <taxon>Hyphomicrobiales</taxon>
        <taxon>Rhizobiaceae</taxon>
        <taxon>Ciceribacter</taxon>
    </lineage>
</organism>
<dbReference type="NCBIfam" id="TIGR00738">
    <property type="entry name" value="rrf2_super"/>
    <property type="match status" value="1"/>
</dbReference>
<dbReference type="AlphaFoldDB" id="A0A4Q2T8T4"/>
<dbReference type="Proteomes" id="UP000291088">
    <property type="component" value="Unassembled WGS sequence"/>
</dbReference>
<evidence type="ECO:0000313" key="3">
    <source>
        <dbReference type="Proteomes" id="UP000291088"/>
    </source>
</evidence>
<dbReference type="GO" id="GO:0005829">
    <property type="term" value="C:cytosol"/>
    <property type="evidence" value="ECO:0007669"/>
    <property type="project" value="TreeGrafter"/>
</dbReference>
<keyword evidence="3" id="KW-1185">Reference proteome</keyword>
<keyword evidence="1" id="KW-0238">DNA-binding</keyword>
<dbReference type="RefSeq" id="WP_129331832.1">
    <property type="nucleotide sequence ID" value="NZ_SDVB01000196.1"/>
</dbReference>
<dbReference type="PROSITE" id="PS51197">
    <property type="entry name" value="HTH_RRF2_2"/>
    <property type="match status" value="1"/>
</dbReference>
<proteinExistence type="predicted"/>
<gene>
    <name evidence="2" type="ORF">EUU22_09725</name>
</gene>